<keyword evidence="1" id="KW-0175">Coiled coil</keyword>
<dbReference type="RefSeq" id="XP_064856063.1">
    <property type="nucleotide sequence ID" value="XM_064999991.1"/>
</dbReference>
<dbReference type="AlphaFoldDB" id="A0AAV5QW28"/>
<gene>
    <name evidence="4" type="ORF">DASC09_064070</name>
</gene>
<feature type="region of interest" description="Disordered" evidence="2">
    <location>
        <begin position="794"/>
        <end position="815"/>
    </location>
</feature>
<keyword evidence="5" id="KW-1185">Reference proteome</keyword>
<reference evidence="4 5" key="1">
    <citation type="journal article" date="2023" name="Elife">
        <title>Identification of key yeast species and microbe-microbe interactions impacting larval growth of Drosophila in the wild.</title>
        <authorList>
            <person name="Mure A."/>
            <person name="Sugiura Y."/>
            <person name="Maeda R."/>
            <person name="Honda K."/>
            <person name="Sakurai N."/>
            <person name="Takahashi Y."/>
            <person name="Watada M."/>
            <person name="Katoh T."/>
            <person name="Gotoh A."/>
            <person name="Gotoh Y."/>
            <person name="Taniguchi I."/>
            <person name="Nakamura K."/>
            <person name="Hayashi T."/>
            <person name="Katayama T."/>
            <person name="Uemura T."/>
            <person name="Hattori Y."/>
        </authorList>
    </citation>
    <scope>NUCLEOTIDE SEQUENCE [LARGE SCALE GENOMIC DNA]</scope>
    <source>
        <strain evidence="4 5">SC-9</strain>
    </source>
</reference>
<organism evidence="4 5">
    <name type="scientific">Saccharomycopsis crataegensis</name>
    <dbReference type="NCBI Taxonomy" id="43959"/>
    <lineage>
        <taxon>Eukaryota</taxon>
        <taxon>Fungi</taxon>
        <taxon>Dikarya</taxon>
        <taxon>Ascomycota</taxon>
        <taxon>Saccharomycotina</taxon>
        <taxon>Saccharomycetes</taxon>
        <taxon>Saccharomycopsidaceae</taxon>
        <taxon>Saccharomycopsis</taxon>
    </lineage>
</organism>
<feature type="transmembrane region" description="Helical" evidence="3">
    <location>
        <begin position="175"/>
        <end position="196"/>
    </location>
</feature>
<comment type="caution">
    <text evidence="4">The sequence shown here is derived from an EMBL/GenBank/DDBJ whole genome shotgun (WGS) entry which is preliminary data.</text>
</comment>
<proteinExistence type="predicted"/>
<feature type="transmembrane region" description="Helical" evidence="3">
    <location>
        <begin position="149"/>
        <end position="168"/>
    </location>
</feature>
<feature type="transmembrane region" description="Helical" evidence="3">
    <location>
        <begin position="118"/>
        <end position="143"/>
    </location>
</feature>
<protein>
    <submittedName>
        <fullName evidence="4">Nnf2 protein</fullName>
    </submittedName>
</protein>
<keyword evidence="3" id="KW-1133">Transmembrane helix</keyword>
<evidence type="ECO:0000256" key="2">
    <source>
        <dbReference type="SAM" id="MobiDB-lite"/>
    </source>
</evidence>
<dbReference type="GeneID" id="90077056"/>
<evidence type="ECO:0000256" key="3">
    <source>
        <dbReference type="SAM" id="Phobius"/>
    </source>
</evidence>
<feature type="coiled-coil region" evidence="1">
    <location>
        <begin position="616"/>
        <end position="678"/>
    </location>
</feature>
<evidence type="ECO:0000313" key="4">
    <source>
        <dbReference type="EMBL" id="GMM39068.1"/>
    </source>
</evidence>
<evidence type="ECO:0000256" key="1">
    <source>
        <dbReference type="SAM" id="Coils"/>
    </source>
</evidence>
<name>A0AAV5QW28_9ASCO</name>
<evidence type="ECO:0000313" key="5">
    <source>
        <dbReference type="Proteomes" id="UP001360560"/>
    </source>
</evidence>
<feature type="region of interest" description="Disordered" evidence="2">
    <location>
        <begin position="292"/>
        <end position="316"/>
    </location>
</feature>
<keyword evidence="3" id="KW-0812">Transmembrane</keyword>
<sequence>MPIASVDTESSTILPSKPLRDAIALLVVLYKIPTWLNCIFLVVYTLSGSSQAITSRVLAKMFKKLTKKSTSIATGAGDTGIGDVSDINELMNGETILQNNSNNLIDDKGKKRIRGADYLEWLSEFLNSQAVSLVGYLVAYVWLLWYFPNILNLFILSAKAMISVSVFGIHGSKGLLTSVMLIFVVILTTTSFHFFMSKITSIQSTSVLVKTFQIFNSIDTQLESKAFKISYDSNIFNYHKSSSISNFFNSFWSTSNNVFSMHVILMNLPPNFKVTNFMKNHLKPLDQLSKISSDIGANDNDDENDEPQQQQQQHAATIEHETNEALSFNISEEYAQSKLNQIITNSKDSTSDPTVFPTKPATTQNDDGDYFNDSPASFPDEAQEVVYSNHLSSALSAVISNLENFCRLPFIPSSTTKKTRKIFNVRESQPLWSVISALLAMRKRPDIFSGERTVEDLDENNSLVPIQEVRYSNFSFADDSYPVKCFIDYVGPTSMAFQVIQFTKPTADHNRVDLLKHIDIAVVVNGIEWNTHTYEDYIIIIGLTPSSTYDISILALRSGAEDVLVAKYIICTLLDGEGHKSLNSAKIESPIDTLKRSVTTTKNTVFRERVKLKKLKKENTKALGELSKEIDTLNNKTTEANRNDDKLWRKVASLKTEANQLRDEIATRKKELEHHQHKFEQEFSIRYQLKKHDFEKRQAEFKKLEAEFTNEIGLLDKDKEQLQTELAGLTIKNEKLKNKLTKYQSDLQKTEQDIKQIVDDDLNARKVERGKRNAKRANLINEFRAEIQKAEEMTKDFQEKANKLEQEEKEFSNPQ</sequence>
<feature type="transmembrane region" description="Helical" evidence="3">
    <location>
        <begin position="22"/>
        <end position="46"/>
    </location>
</feature>
<dbReference type="Proteomes" id="UP001360560">
    <property type="component" value="Unassembled WGS sequence"/>
</dbReference>
<feature type="region of interest" description="Disordered" evidence="2">
    <location>
        <begin position="345"/>
        <end position="368"/>
    </location>
</feature>
<dbReference type="EMBL" id="BTFZ01000020">
    <property type="protein sequence ID" value="GMM39068.1"/>
    <property type="molecule type" value="Genomic_DNA"/>
</dbReference>
<keyword evidence="3" id="KW-0472">Membrane</keyword>
<accession>A0AAV5QW28</accession>